<dbReference type="PROSITE" id="PS01124">
    <property type="entry name" value="HTH_ARAC_FAMILY_2"/>
    <property type="match status" value="1"/>
</dbReference>
<evidence type="ECO:0000256" key="2">
    <source>
        <dbReference type="ARBA" id="ARBA00023163"/>
    </source>
</evidence>
<dbReference type="Gene3D" id="1.10.10.60">
    <property type="entry name" value="Homeodomain-like"/>
    <property type="match status" value="1"/>
</dbReference>
<evidence type="ECO:0000313" key="5">
    <source>
        <dbReference type="Proteomes" id="UP000192721"/>
    </source>
</evidence>
<dbReference type="Gene3D" id="3.40.50.880">
    <property type="match status" value="1"/>
</dbReference>
<proteinExistence type="predicted"/>
<evidence type="ECO:0000259" key="3">
    <source>
        <dbReference type="PROSITE" id="PS01124"/>
    </source>
</evidence>
<organism evidence="4 5">
    <name type="scientific">Chromobacterium haemolyticum</name>
    <dbReference type="NCBI Taxonomy" id="394935"/>
    <lineage>
        <taxon>Bacteria</taxon>
        <taxon>Pseudomonadati</taxon>
        <taxon>Pseudomonadota</taxon>
        <taxon>Betaproteobacteria</taxon>
        <taxon>Neisseriales</taxon>
        <taxon>Chromobacteriaceae</taxon>
        <taxon>Chromobacterium</taxon>
    </lineage>
</organism>
<dbReference type="SUPFAM" id="SSF46689">
    <property type="entry name" value="Homeodomain-like"/>
    <property type="match status" value="1"/>
</dbReference>
<dbReference type="Pfam" id="PF01965">
    <property type="entry name" value="DJ-1_PfpI"/>
    <property type="match status" value="1"/>
</dbReference>
<reference evidence="4 5" key="1">
    <citation type="submission" date="2017-02" db="EMBL/GenBank/DDBJ databases">
        <title>Chromobacterium haemolyticum H5244.</title>
        <authorList>
            <person name="Gulvik C.A."/>
        </authorList>
    </citation>
    <scope>NUCLEOTIDE SEQUENCE [LARGE SCALE GENOMIC DNA]</scope>
    <source>
        <strain evidence="4 5">H5244</strain>
    </source>
</reference>
<evidence type="ECO:0000256" key="1">
    <source>
        <dbReference type="ARBA" id="ARBA00023015"/>
    </source>
</evidence>
<dbReference type="GO" id="GO:0003700">
    <property type="term" value="F:DNA-binding transcription factor activity"/>
    <property type="evidence" value="ECO:0007669"/>
    <property type="project" value="InterPro"/>
</dbReference>
<feature type="domain" description="HTH araC/xylS-type" evidence="3">
    <location>
        <begin position="218"/>
        <end position="300"/>
    </location>
</feature>
<dbReference type="CDD" id="cd03137">
    <property type="entry name" value="GATase1_AraC_1"/>
    <property type="match status" value="1"/>
</dbReference>
<dbReference type="PANTHER" id="PTHR43130">
    <property type="entry name" value="ARAC-FAMILY TRANSCRIPTIONAL REGULATOR"/>
    <property type="match status" value="1"/>
</dbReference>
<accession>A0A1W0CMQ8</accession>
<dbReference type="Proteomes" id="UP000192721">
    <property type="component" value="Unassembled WGS sequence"/>
</dbReference>
<dbReference type="InterPro" id="IPR052158">
    <property type="entry name" value="INH-QAR"/>
</dbReference>
<keyword evidence="2" id="KW-0804">Transcription</keyword>
<dbReference type="SMART" id="SM00342">
    <property type="entry name" value="HTH_ARAC"/>
    <property type="match status" value="1"/>
</dbReference>
<dbReference type="InterPro" id="IPR009057">
    <property type="entry name" value="Homeodomain-like_sf"/>
</dbReference>
<dbReference type="GO" id="GO:0043565">
    <property type="term" value="F:sequence-specific DNA binding"/>
    <property type="evidence" value="ECO:0007669"/>
    <property type="project" value="InterPro"/>
</dbReference>
<gene>
    <name evidence="4" type="ORF">B0T45_16535</name>
</gene>
<dbReference type="InterPro" id="IPR018060">
    <property type="entry name" value="HTH_AraC"/>
</dbReference>
<sequence>MALDIFFVLPPNLLLVDLAGPADAFRIAAQLGASFRSHFIAPVSGVPTSLGLSLEGASPLPEVLPDEALVVISGAAHSIEAYARPEAREIVRWLRRKVDPSRQRVASICSGSLLTAEAGLLDGRQCTTHHTLLQRLQQLAPQARVQQNRVFVQDGPISSSAGITAGVDLALQLIAQLAGPSLARDVARHMVVYFRRSAGDPELSPWLTHRNHFHPAVHKAQDLIAADPARAWRVEDLAGQVHVSARHLSRLFREHAGVSVHDYHTGLRLALASQWRGAGLSKEKAALAAGFSSARQLNRAGVGAC</sequence>
<comment type="caution">
    <text evidence="4">The sequence shown here is derived from an EMBL/GenBank/DDBJ whole genome shotgun (WGS) entry which is preliminary data.</text>
</comment>
<dbReference type="AlphaFoldDB" id="A0A1W0CMQ8"/>
<dbReference type="Pfam" id="PF12833">
    <property type="entry name" value="HTH_18"/>
    <property type="match status" value="1"/>
</dbReference>
<keyword evidence="1" id="KW-0805">Transcription regulation</keyword>
<dbReference type="EMBL" id="MUKV01000024">
    <property type="protein sequence ID" value="OQS36094.1"/>
    <property type="molecule type" value="Genomic_DNA"/>
</dbReference>
<dbReference type="PANTHER" id="PTHR43130:SF3">
    <property type="entry name" value="HTH-TYPE TRANSCRIPTIONAL REGULATOR RV1931C"/>
    <property type="match status" value="1"/>
</dbReference>
<dbReference type="RefSeq" id="WP_081556233.1">
    <property type="nucleotide sequence ID" value="NZ_MUKV01000024.1"/>
</dbReference>
<name>A0A1W0CMQ8_9NEIS</name>
<protein>
    <submittedName>
        <fullName evidence="4">AraC family transcriptional regulator</fullName>
    </submittedName>
</protein>
<dbReference type="InterPro" id="IPR029062">
    <property type="entry name" value="Class_I_gatase-like"/>
</dbReference>
<dbReference type="SUPFAM" id="SSF52317">
    <property type="entry name" value="Class I glutamine amidotransferase-like"/>
    <property type="match status" value="1"/>
</dbReference>
<dbReference type="InterPro" id="IPR002818">
    <property type="entry name" value="DJ-1/PfpI"/>
</dbReference>
<evidence type="ECO:0000313" key="4">
    <source>
        <dbReference type="EMBL" id="OQS36094.1"/>
    </source>
</evidence>